<dbReference type="EMBL" id="BAAAQM010000065">
    <property type="protein sequence ID" value="GAA1999301.1"/>
    <property type="molecule type" value="Genomic_DNA"/>
</dbReference>
<dbReference type="PANTHER" id="PTHR35801">
    <property type="entry name" value="PHOSPHOSERINE PHOSPHATASE RSBX"/>
    <property type="match status" value="1"/>
</dbReference>
<dbReference type="InterPro" id="IPR039248">
    <property type="entry name" value="Ptase_RsbX"/>
</dbReference>
<evidence type="ECO:0000313" key="2">
    <source>
        <dbReference type="EMBL" id="GAA1999301.1"/>
    </source>
</evidence>
<protein>
    <submittedName>
        <fullName evidence="2">Anti-sigma regulatory factor</fullName>
    </submittedName>
</protein>
<accession>A0ABN2T6A4</accession>
<evidence type="ECO:0000313" key="3">
    <source>
        <dbReference type="Proteomes" id="UP001499854"/>
    </source>
</evidence>
<dbReference type="Gene3D" id="3.30.565.10">
    <property type="entry name" value="Histidine kinase-like ATPase, C-terminal domain"/>
    <property type="match status" value="1"/>
</dbReference>
<keyword evidence="3" id="KW-1185">Reference proteome</keyword>
<dbReference type="InterPro" id="IPR036890">
    <property type="entry name" value="HATPase_C_sf"/>
</dbReference>
<dbReference type="Gene3D" id="3.60.40.10">
    <property type="entry name" value="PPM-type phosphatase domain"/>
    <property type="match status" value="1"/>
</dbReference>
<feature type="domain" description="PPM-type phosphatase" evidence="1">
    <location>
        <begin position="144"/>
        <end position="345"/>
    </location>
</feature>
<dbReference type="InterPro" id="IPR036457">
    <property type="entry name" value="PPM-type-like_dom_sf"/>
</dbReference>
<dbReference type="PANTHER" id="PTHR35801:SF1">
    <property type="entry name" value="PHOSPHOSERINE PHOSPHATASE RSBX"/>
    <property type="match status" value="1"/>
</dbReference>
<dbReference type="SUPFAM" id="SSF55874">
    <property type="entry name" value="ATPase domain of HSP90 chaperone/DNA topoisomerase II/histidine kinase"/>
    <property type="match status" value="1"/>
</dbReference>
<proteinExistence type="predicted"/>
<dbReference type="SUPFAM" id="SSF81606">
    <property type="entry name" value="PP2C-like"/>
    <property type="match status" value="1"/>
</dbReference>
<dbReference type="Pfam" id="PF07228">
    <property type="entry name" value="SpoIIE"/>
    <property type="match status" value="1"/>
</dbReference>
<comment type="caution">
    <text evidence="2">The sequence shown here is derived from an EMBL/GenBank/DDBJ whole genome shotgun (WGS) entry which is preliminary data.</text>
</comment>
<dbReference type="Proteomes" id="UP001499854">
    <property type="component" value="Unassembled WGS sequence"/>
</dbReference>
<gene>
    <name evidence="2" type="ORF">GCM10009838_75860</name>
</gene>
<sequence>MGQVTPLMDAPAAHRRFRIEAEEDVGVLRRAVRLQTAGLPGLPEGDAELVATELATNLLRHAGGGQVLTRATGGGMELIAVDRGPGLSAPARDSLAGARITPAPGSPGGLGVGLATVRRRARIFDYYSDDRGTVVLARLGAVPEAVAWVWGGVNVPLGGEGPSGDAFAVAADGCLRAVLVDGIGHGPDAAAAAHAAILALDHAALSTGTAPEAWLTGLVNGAHQELRGTRGAVLGACVIDPVAGQAVFCGIGNINGRVHTATSSPHLVSLPGTLGAEATPPRIRPAVHPWTRGATLIMATDGIDTRWDPAEHPGLTRRHPTVVAAVLHRDHARGRDDAAILVARATGTGQETT</sequence>
<organism evidence="2 3">
    <name type="scientific">Catenulispora subtropica</name>
    <dbReference type="NCBI Taxonomy" id="450798"/>
    <lineage>
        <taxon>Bacteria</taxon>
        <taxon>Bacillati</taxon>
        <taxon>Actinomycetota</taxon>
        <taxon>Actinomycetes</taxon>
        <taxon>Catenulisporales</taxon>
        <taxon>Catenulisporaceae</taxon>
        <taxon>Catenulispora</taxon>
    </lineage>
</organism>
<dbReference type="InterPro" id="IPR001932">
    <property type="entry name" value="PPM-type_phosphatase-like_dom"/>
</dbReference>
<evidence type="ECO:0000259" key="1">
    <source>
        <dbReference type="SMART" id="SM00331"/>
    </source>
</evidence>
<dbReference type="SMART" id="SM00331">
    <property type="entry name" value="PP2C_SIG"/>
    <property type="match status" value="1"/>
</dbReference>
<reference evidence="2 3" key="1">
    <citation type="journal article" date="2019" name="Int. J. Syst. Evol. Microbiol.">
        <title>The Global Catalogue of Microorganisms (GCM) 10K type strain sequencing project: providing services to taxonomists for standard genome sequencing and annotation.</title>
        <authorList>
            <consortium name="The Broad Institute Genomics Platform"/>
            <consortium name="The Broad Institute Genome Sequencing Center for Infectious Disease"/>
            <person name="Wu L."/>
            <person name="Ma J."/>
        </authorList>
    </citation>
    <scope>NUCLEOTIDE SEQUENCE [LARGE SCALE GENOMIC DNA]</scope>
    <source>
        <strain evidence="2 3">JCM 16013</strain>
    </source>
</reference>
<name>A0ABN2T6A4_9ACTN</name>